<dbReference type="RefSeq" id="WP_099033242.1">
    <property type="nucleotide sequence ID" value="NZ_BMGJ01000002.1"/>
</dbReference>
<keyword evidence="7" id="KW-0732">Signal</keyword>
<evidence type="ECO:0000256" key="1">
    <source>
        <dbReference type="ARBA" id="ARBA00004496"/>
    </source>
</evidence>
<feature type="chain" id="PRO_5046221519" description="Tetratricopeptide repeat protein" evidence="7">
    <location>
        <begin position="23"/>
        <end position="209"/>
    </location>
</feature>
<sequence>MKWIIRVLLVINLSTWSAYCLALSEQVSLDQLYEQVSQSRQQGLIDEADELAHRLMQAAAESGSSVQQGKAIFALARNHMERNQYPQAKNYLNQAIELFQGTGNEKWLADSYRQLGLTYRYQTQYPDALRYIYLAMQIYRQLDDTSSISSAYNSIGLVTEKMGQYEEAIQAHQKALELNYQLEDKPGVASAIYNLGDISKKKKRYSKRS</sequence>
<keyword evidence="3" id="KW-0677">Repeat</keyword>
<evidence type="ECO:0000256" key="4">
    <source>
        <dbReference type="ARBA" id="ARBA00022803"/>
    </source>
</evidence>
<evidence type="ECO:0000256" key="6">
    <source>
        <dbReference type="PROSITE-ProRule" id="PRU00339"/>
    </source>
</evidence>
<dbReference type="InterPro" id="IPR011990">
    <property type="entry name" value="TPR-like_helical_dom_sf"/>
</dbReference>
<dbReference type="Pfam" id="PF13424">
    <property type="entry name" value="TPR_12"/>
    <property type="match status" value="1"/>
</dbReference>
<evidence type="ECO:0000256" key="7">
    <source>
        <dbReference type="SAM" id="SignalP"/>
    </source>
</evidence>
<evidence type="ECO:0000313" key="9">
    <source>
        <dbReference type="Proteomes" id="UP000614272"/>
    </source>
</evidence>
<evidence type="ECO:0000256" key="2">
    <source>
        <dbReference type="ARBA" id="ARBA00022490"/>
    </source>
</evidence>
<feature type="signal peptide" evidence="7">
    <location>
        <begin position="1"/>
        <end position="22"/>
    </location>
</feature>
<accession>A0ABQ1R165</accession>
<comment type="similarity">
    <text evidence="5">Belongs to the Rap family.</text>
</comment>
<reference evidence="9" key="1">
    <citation type="journal article" date="2019" name="Int. J. Syst. Evol. Microbiol.">
        <title>The Global Catalogue of Microorganisms (GCM) 10K type strain sequencing project: providing services to taxonomists for standard genome sequencing and annotation.</title>
        <authorList>
            <consortium name="The Broad Institute Genomics Platform"/>
            <consortium name="The Broad Institute Genome Sequencing Center for Infectious Disease"/>
            <person name="Wu L."/>
            <person name="Ma J."/>
        </authorList>
    </citation>
    <scope>NUCLEOTIDE SEQUENCE [LARGE SCALE GENOMIC DNA]</scope>
    <source>
        <strain evidence="9">CGMCC 1.12923</strain>
    </source>
</reference>
<keyword evidence="9" id="KW-1185">Reference proteome</keyword>
<keyword evidence="4 6" id="KW-0802">TPR repeat</keyword>
<dbReference type="InterPro" id="IPR051476">
    <property type="entry name" value="Bac_ResReg_Asp_Phosphatase"/>
</dbReference>
<dbReference type="EMBL" id="BMGJ01000002">
    <property type="protein sequence ID" value="GGD52579.1"/>
    <property type="molecule type" value="Genomic_DNA"/>
</dbReference>
<evidence type="ECO:0000256" key="5">
    <source>
        <dbReference type="ARBA" id="ARBA00038253"/>
    </source>
</evidence>
<dbReference type="PROSITE" id="PS50005">
    <property type="entry name" value="TPR"/>
    <property type="match status" value="1"/>
</dbReference>
<dbReference type="Proteomes" id="UP000614272">
    <property type="component" value="Unassembled WGS sequence"/>
</dbReference>
<name>A0ABQ1R165_9ALTE</name>
<proteinExistence type="inferred from homology"/>
<comment type="caution">
    <text evidence="8">The sequence shown here is derived from an EMBL/GenBank/DDBJ whole genome shotgun (WGS) entry which is preliminary data.</text>
</comment>
<keyword evidence="2" id="KW-0963">Cytoplasm</keyword>
<organism evidence="8 9">
    <name type="scientific">Lacimicrobium alkaliphilum</name>
    <dbReference type="NCBI Taxonomy" id="1526571"/>
    <lineage>
        <taxon>Bacteria</taxon>
        <taxon>Pseudomonadati</taxon>
        <taxon>Pseudomonadota</taxon>
        <taxon>Gammaproteobacteria</taxon>
        <taxon>Alteromonadales</taxon>
        <taxon>Alteromonadaceae</taxon>
        <taxon>Lacimicrobium</taxon>
    </lineage>
</organism>
<dbReference type="PROSITE" id="PS50293">
    <property type="entry name" value="TPR_REGION"/>
    <property type="match status" value="1"/>
</dbReference>
<protein>
    <recommendedName>
        <fullName evidence="10">Tetratricopeptide repeat protein</fullName>
    </recommendedName>
</protein>
<gene>
    <name evidence="8" type="ORF">GCM10011357_05530</name>
</gene>
<dbReference type="PANTHER" id="PTHR46630">
    <property type="entry name" value="TETRATRICOPEPTIDE REPEAT PROTEIN 29"/>
    <property type="match status" value="1"/>
</dbReference>
<feature type="repeat" description="TPR" evidence="6">
    <location>
        <begin position="149"/>
        <end position="182"/>
    </location>
</feature>
<evidence type="ECO:0000313" key="8">
    <source>
        <dbReference type="EMBL" id="GGD52579.1"/>
    </source>
</evidence>
<dbReference type="InterPro" id="IPR019734">
    <property type="entry name" value="TPR_rpt"/>
</dbReference>
<dbReference type="SMART" id="SM00028">
    <property type="entry name" value="TPR"/>
    <property type="match status" value="3"/>
</dbReference>
<evidence type="ECO:0008006" key="10">
    <source>
        <dbReference type="Google" id="ProtNLM"/>
    </source>
</evidence>
<dbReference type="PANTHER" id="PTHR46630:SF1">
    <property type="entry name" value="TETRATRICOPEPTIDE REPEAT PROTEIN 29"/>
    <property type="match status" value="1"/>
</dbReference>
<evidence type="ECO:0000256" key="3">
    <source>
        <dbReference type="ARBA" id="ARBA00022737"/>
    </source>
</evidence>
<dbReference type="Gene3D" id="1.25.40.10">
    <property type="entry name" value="Tetratricopeptide repeat domain"/>
    <property type="match status" value="2"/>
</dbReference>
<dbReference type="SUPFAM" id="SSF48452">
    <property type="entry name" value="TPR-like"/>
    <property type="match status" value="1"/>
</dbReference>
<comment type="subcellular location">
    <subcellularLocation>
        <location evidence="1">Cytoplasm</location>
    </subcellularLocation>
</comment>